<comment type="caution">
    <text evidence="2">The sequence shown here is derived from an EMBL/GenBank/DDBJ whole genome shotgun (WGS) entry which is preliminary data.</text>
</comment>
<dbReference type="HOGENOM" id="CLU_182222_0_0_11"/>
<accession>A0A051TYC3</accession>
<feature type="transmembrane region" description="Helical" evidence="1">
    <location>
        <begin position="21"/>
        <end position="40"/>
    </location>
</feature>
<evidence type="ECO:0000313" key="2">
    <source>
        <dbReference type="EMBL" id="KBZ61952.1"/>
    </source>
</evidence>
<keyword evidence="1" id="KW-0472">Membrane</keyword>
<gene>
    <name evidence="2" type="ORF">K875_02871</name>
</gene>
<sequence length="85" mass="9099">MRHDPADHDRTTDRHAPTPGLLVVAAAALAFAVCVANFALGEAGAGVAAAIISMLAFGAGLSWLAMDRRRIRDAERQWVIRHPAR</sequence>
<keyword evidence="1" id="KW-1133">Transmembrane helix</keyword>
<keyword evidence="1" id="KW-0812">Transmembrane</keyword>
<feature type="transmembrane region" description="Helical" evidence="1">
    <location>
        <begin position="46"/>
        <end position="66"/>
    </location>
</feature>
<keyword evidence="3" id="KW-1185">Reference proteome</keyword>
<evidence type="ECO:0000313" key="3">
    <source>
        <dbReference type="Proteomes" id="UP000025947"/>
    </source>
</evidence>
<dbReference type="EMBL" id="JLXW01000008">
    <property type="protein sequence ID" value="KBZ61952.1"/>
    <property type="molecule type" value="Genomic_DNA"/>
</dbReference>
<dbReference type="AlphaFoldDB" id="A0A051TYC3"/>
<evidence type="ECO:0000256" key="1">
    <source>
        <dbReference type="SAM" id="Phobius"/>
    </source>
</evidence>
<protein>
    <recommendedName>
        <fullName evidence="4">UsfY protein</fullName>
    </recommendedName>
</protein>
<evidence type="ECO:0008006" key="4">
    <source>
        <dbReference type="Google" id="ProtNLM"/>
    </source>
</evidence>
<dbReference type="RefSeq" id="WP_044485542.1">
    <property type="nucleotide sequence ID" value="NZ_KK328284.1"/>
</dbReference>
<proteinExistence type="predicted"/>
<organism evidence="2 3">
    <name type="scientific">Mycobacterium [tuberculosis] TKK-01-0051</name>
    <dbReference type="NCBI Taxonomy" id="1324261"/>
    <lineage>
        <taxon>Bacteria</taxon>
        <taxon>Bacillati</taxon>
        <taxon>Actinomycetota</taxon>
        <taxon>Actinomycetes</taxon>
        <taxon>Mycobacteriales</taxon>
        <taxon>Mycobacteriaceae</taxon>
        <taxon>Mycobacterium</taxon>
        <taxon>Mycobacterium avium complex (MAC)</taxon>
    </lineage>
</organism>
<reference evidence="2 3" key="1">
    <citation type="submission" date="2014-04" db="EMBL/GenBank/DDBJ databases">
        <title>The Genome Sequence of Mycobacterium tuberculosis TKK-01-0051.</title>
        <authorList>
            <consortium name="The Broad Institute Genomics Platform"/>
            <consortium name="The Broad Institute Genome Sequencing Center for Infectious Disease"/>
            <person name="Earl A.M."/>
            <person name="Cohen K."/>
            <person name="Pym A."/>
            <person name="Bishai W."/>
            <person name="Maharaj K."/>
            <person name="Desjardins C."/>
            <person name="Abeel T."/>
            <person name="Young S."/>
            <person name="Zeng Q."/>
            <person name="Gargeya S."/>
            <person name="Abouelleil A."/>
            <person name="Alvarado L."/>
            <person name="Chapman S.B."/>
            <person name="Gainer-Dewar J."/>
            <person name="Goldberg J."/>
            <person name="Griggs A."/>
            <person name="Gujja S."/>
            <person name="Hansen M."/>
            <person name="Howarth C."/>
            <person name="Imamovic A."/>
            <person name="Larimer J."/>
            <person name="Murphy C."/>
            <person name="Naylor J."/>
            <person name="Pearson M."/>
            <person name="Poon T.W."/>
            <person name="Priest M."/>
            <person name="Roberts A."/>
            <person name="Saif S."/>
            <person name="Shea T."/>
            <person name="Sykes S."/>
            <person name="Wortman J."/>
            <person name="Nusbaum C."/>
            <person name="Birren B."/>
        </authorList>
    </citation>
    <scope>NUCLEOTIDE SEQUENCE [LARGE SCALE GENOMIC DNA]</scope>
    <source>
        <strain evidence="2 3">TKK-01-0051</strain>
    </source>
</reference>
<dbReference type="PATRIC" id="fig|1324261.3.peg.2891"/>
<dbReference type="Proteomes" id="UP000025947">
    <property type="component" value="Unassembled WGS sequence"/>
</dbReference>
<name>A0A051TYC3_9MYCO</name>